<dbReference type="Proteomes" id="UP000281112">
    <property type="component" value="Unassembled WGS sequence"/>
</dbReference>
<reference evidence="1 2" key="1">
    <citation type="submission" date="2018-11" db="EMBL/GenBank/DDBJ databases">
        <title>Vibrio LJC006 sp. nov., isolated from seawater during the bloom of the enteromorpha.</title>
        <authorList>
            <person name="Liang J."/>
        </authorList>
    </citation>
    <scope>NUCLEOTIDE SEQUENCE [LARGE SCALE GENOMIC DNA]</scope>
    <source>
        <strain evidence="1 2">LJC006</strain>
    </source>
</reference>
<comment type="caution">
    <text evidence="1">The sequence shown here is derived from an EMBL/GenBank/DDBJ whole genome shotgun (WGS) entry which is preliminary data.</text>
</comment>
<dbReference type="OrthoDB" id="5887304at2"/>
<gene>
    <name evidence="1" type="ORF">EES38_10305</name>
</gene>
<evidence type="ECO:0000313" key="2">
    <source>
        <dbReference type="Proteomes" id="UP000281112"/>
    </source>
</evidence>
<protein>
    <submittedName>
        <fullName evidence="1">Uncharacterized protein</fullName>
    </submittedName>
</protein>
<dbReference type="RefSeq" id="WP_124937092.1">
    <property type="nucleotide sequence ID" value="NZ_RJVQ01000003.1"/>
</dbReference>
<dbReference type="EMBL" id="RJVQ01000003">
    <property type="protein sequence ID" value="RQW63629.1"/>
    <property type="molecule type" value="Genomic_DNA"/>
</dbReference>
<evidence type="ECO:0000313" key="1">
    <source>
        <dbReference type="EMBL" id="RQW63629.1"/>
    </source>
</evidence>
<sequence>MITVHREYTLQTPDHPHAHVEVCPTGVIEVEIVESKECYSCDLDRLAFKDSGSKTKLVGLKHPNKNLVAWEIALHTNDATELVEIVAQVNEEYETLMNDLM</sequence>
<name>A0A3N9THI8_9VIBR</name>
<proteinExistence type="predicted"/>
<keyword evidence="2" id="KW-1185">Reference proteome</keyword>
<dbReference type="AlphaFoldDB" id="A0A3N9THI8"/>
<accession>A0A3N9THI8</accession>
<organism evidence="1 2">
    <name type="scientific">Vibrio viridaestus</name>
    <dbReference type="NCBI Taxonomy" id="2487322"/>
    <lineage>
        <taxon>Bacteria</taxon>
        <taxon>Pseudomonadati</taxon>
        <taxon>Pseudomonadota</taxon>
        <taxon>Gammaproteobacteria</taxon>
        <taxon>Vibrionales</taxon>
        <taxon>Vibrionaceae</taxon>
        <taxon>Vibrio</taxon>
    </lineage>
</organism>